<organism evidence="2 3">
    <name type="scientific">Rattus norvegicus</name>
    <name type="common">Rat</name>
    <dbReference type="NCBI Taxonomy" id="10116"/>
    <lineage>
        <taxon>Eukaryota</taxon>
        <taxon>Metazoa</taxon>
        <taxon>Chordata</taxon>
        <taxon>Craniata</taxon>
        <taxon>Vertebrata</taxon>
        <taxon>Euteleostomi</taxon>
        <taxon>Mammalia</taxon>
        <taxon>Eutheria</taxon>
        <taxon>Euarchontoglires</taxon>
        <taxon>Glires</taxon>
        <taxon>Rodentia</taxon>
        <taxon>Myomorpha</taxon>
        <taxon>Muroidea</taxon>
        <taxon>Muridae</taxon>
        <taxon>Murinae</taxon>
        <taxon>Rattus</taxon>
    </lineage>
</organism>
<evidence type="ECO:0000313" key="2">
    <source>
        <dbReference type="EMBL" id="EDM10239.1"/>
    </source>
</evidence>
<dbReference type="EMBL" id="CH473955">
    <property type="protein sequence ID" value="EDM10239.1"/>
    <property type="molecule type" value="Genomic_DNA"/>
</dbReference>
<evidence type="ECO:0000313" key="3">
    <source>
        <dbReference type="Proteomes" id="UP000234681"/>
    </source>
</evidence>
<evidence type="ECO:0000256" key="1">
    <source>
        <dbReference type="SAM" id="Phobius"/>
    </source>
</evidence>
<dbReference type="Proteomes" id="UP000234681">
    <property type="component" value="Chromosome 2"/>
</dbReference>
<sequence length="57" mass="6590">MVANPVTYLVRKKRRELQDMGHPRPESQVTATPLQFAYILLMLMFSLVAHTKVKCCK</sequence>
<dbReference type="AlphaFoldDB" id="A6I5D1"/>
<gene>
    <name evidence="2" type="ORF">rCG_44523</name>
</gene>
<proteinExistence type="predicted"/>
<keyword evidence="1" id="KW-0472">Membrane</keyword>
<keyword evidence="1" id="KW-0812">Transmembrane</keyword>
<reference evidence="3" key="1">
    <citation type="submission" date="2005-09" db="EMBL/GenBank/DDBJ databases">
        <authorList>
            <person name="Mural R.J."/>
            <person name="Li P.W."/>
            <person name="Adams M.D."/>
            <person name="Amanatides P.G."/>
            <person name="Baden-Tillson H."/>
            <person name="Barnstead M."/>
            <person name="Chin S.H."/>
            <person name="Dew I."/>
            <person name="Evans C.A."/>
            <person name="Ferriera S."/>
            <person name="Flanigan M."/>
            <person name="Fosler C."/>
            <person name="Glodek A."/>
            <person name="Gu Z."/>
            <person name="Holt R.A."/>
            <person name="Jennings D."/>
            <person name="Kraft C.L."/>
            <person name="Lu F."/>
            <person name="Nguyen T."/>
            <person name="Nusskern D.R."/>
            <person name="Pfannkoch C.M."/>
            <person name="Sitter C."/>
            <person name="Sutton G.G."/>
            <person name="Venter J.C."/>
            <person name="Wang Z."/>
            <person name="Woodage T."/>
            <person name="Zheng X.H."/>
            <person name="Zhong F."/>
        </authorList>
    </citation>
    <scope>NUCLEOTIDE SEQUENCE [LARGE SCALE GENOMIC DNA]</scope>
    <source>
        <strain>BN</strain>
        <strain evidence="3">Sprague-Dawley</strain>
    </source>
</reference>
<name>A6I5D1_RAT</name>
<protein>
    <submittedName>
        <fullName evidence="2">RCG44523</fullName>
    </submittedName>
</protein>
<keyword evidence="1" id="KW-1133">Transmembrane helix</keyword>
<accession>A6I5D1</accession>
<feature type="transmembrane region" description="Helical" evidence="1">
    <location>
        <begin position="35"/>
        <end position="53"/>
    </location>
</feature>